<proteinExistence type="inferred from homology"/>
<dbReference type="Pfam" id="PF26078">
    <property type="entry name" value="Baseplate_J_M"/>
    <property type="match status" value="1"/>
</dbReference>
<dbReference type="PANTHER" id="PTHR37829">
    <property type="entry name" value="PHAGE-LIKE ELEMENT PBSX PROTEIN XKDT"/>
    <property type="match status" value="1"/>
</dbReference>
<keyword evidence="5" id="KW-1185">Reference proteome</keyword>
<comment type="caution">
    <text evidence="4">The sequence shown here is derived from an EMBL/GenBank/DDBJ whole genome shotgun (WGS) entry which is preliminary data.</text>
</comment>
<evidence type="ECO:0000256" key="1">
    <source>
        <dbReference type="ARBA" id="ARBA00038087"/>
    </source>
</evidence>
<dbReference type="InterPro" id="IPR058530">
    <property type="entry name" value="Baseplate_J-like_C"/>
</dbReference>
<reference evidence="4 5" key="1">
    <citation type="submission" date="2012-10" db="EMBL/GenBank/DDBJ databases">
        <title>Draft Genome Sequence of Paenibacillus popilliae ATCC 14706T.</title>
        <authorList>
            <person name="Iiyama K."/>
            <person name="Mori K."/>
            <person name="Mon H."/>
            <person name="Chieda Y."/>
            <person name="Lee J.M."/>
            <person name="Kusakabe T."/>
            <person name="Tashiro K."/>
            <person name="Asano S."/>
            <person name="Yasunaga-Aoki C."/>
            <person name="Shimizu S."/>
        </authorList>
    </citation>
    <scope>NUCLEOTIDE SEQUENCE [LARGE SCALE GENOMIC DNA]</scope>
    <source>
        <strain evidence="4 5">ATCC 14706</strain>
    </source>
</reference>
<feature type="domain" description="Baseplate J-like central" evidence="2">
    <location>
        <begin position="183"/>
        <end position="262"/>
    </location>
</feature>
<evidence type="ECO:0000259" key="2">
    <source>
        <dbReference type="Pfam" id="PF26078"/>
    </source>
</evidence>
<evidence type="ECO:0000313" key="4">
    <source>
        <dbReference type="EMBL" id="GAC42268.1"/>
    </source>
</evidence>
<feature type="domain" description="Baseplate J-like C-terminal" evidence="3">
    <location>
        <begin position="269"/>
        <end position="358"/>
    </location>
</feature>
<dbReference type="InterPro" id="IPR052399">
    <property type="entry name" value="Phage_Baseplate_Assmbl_Protein"/>
</dbReference>
<dbReference type="Pfam" id="PF26079">
    <property type="entry name" value="Baseplate_J_C"/>
    <property type="match status" value="1"/>
</dbReference>
<organism evidence="4 5">
    <name type="scientific">Paenibacillus popilliae ATCC 14706</name>
    <dbReference type="NCBI Taxonomy" id="1212764"/>
    <lineage>
        <taxon>Bacteria</taxon>
        <taxon>Bacillati</taxon>
        <taxon>Bacillota</taxon>
        <taxon>Bacilli</taxon>
        <taxon>Bacillales</taxon>
        <taxon>Paenibacillaceae</taxon>
        <taxon>Paenibacillus</taxon>
    </lineage>
</organism>
<evidence type="ECO:0000313" key="5">
    <source>
        <dbReference type="Proteomes" id="UP000029453"/>
    </source>
</evidence>
<accession>M9M4P6</accession>
<dbReference type="PANTHER" id="PTHR37829:SF3">
    <property type="entry name" value="PROTEIN JAYE-RELATED"/>
    <property type="match status" value="1"/>
</dbReference>
<dbReference type="InterPro" id="IPR058531">
    <property type="entry name" value="Baseplate_J_M"/>
</dbReference>
<dbReference type="EMBL" id="BALG01000084">
    <property type="protein sequence ID" value="GAC42268.1"/>
    <property type="molecule type" value="Genomic_DNA"/>
</dbReference>
<dbReference type="Proteomes" id="UP000029453">
    <property type="component" value="Unassembled WGS sequence"/>
</dbReference>
<evidence type="ECO:0000259" key="3">
    <source>
        <dbReference type="Pfam" id="PF26079"/>
    </source>
</evidence>
<protein>
    <submittedName>
        <fullName evidence="4">Uncharacterized homolog of phage Mu protein gp47</fullName>
    </submittedName>
</protein>
<gene>
    <name evidence="4" type="ORF">PPOP_1625</name>
</gene>
<dbReference type="AlphaFoldDB" id="M9M4P6"/>
<sequence>MMYDHMTFEYILDRMLDRVPDTIDKREGSLIYDACAPAAAELAQMYIDLDINYNLSFVDTASGEYLSRKTSEFGVNRAPACHAERKGLFYGAGNVLMDVPLDSRYSIKDLTFVAKEKISTGIYKMTCEAPGTVGNEQFGTMLPIDYVAGLNRAVLAEVLVPGENEESDDALRQRFYEAVNEPAFGGNVADYKQRINSIPGVGATKVYPVWQGGGTVKCTIIAADWTPPSTTLVDEVQTIIDPTVNSGKGLGQAPIGHKVTIVGVTGIKIDVETTLTLSTGLTLGQVQAYVEVAISSYLFELRKDWYLQQQLVVRTAQIDARILTVTGVEDVVGTTINGSSENLTLSSDEVPQLGTVTIRG</sequence>
<name>M9M4P6_PAEPP</name>
<comment type="similarity">
    <text evidence="1">Belongs to the Mu gp47/PBSX XkdT family.</text>
</comment>